<sequence>MRTTRTSLLASCALLAMATSHAAAQDSVGDEIEDQIIVTGVPRATTQLQSTASVTALAPEELERAAPRSTAELFRALPGIQVEPSSGDANTNLKVRGLPISAGGSRYVSFQEDGFPTLLVGDVSFATADSFLRFDRTVSTVQSIRGGSASTTAPNAPGGIINLISKTGERQGGSAAITTGLSYNSVRGDFEYGMPLNDNWSAHIGGFVRTGEGVREAPSGTEEGGQVKATLAGDFDRGSVSFHFKHLNDRVPTYLPIPARFDGNGFEEVGVDFGDGTLFFDPTDFANRVDGVDETNGDGFEAEMTSIAVVGEYDLTDTLTATFRHRTAKIDGNFASPFPATAFDDPEAGPSATVVYFNTQLRDFDNSFTEASLTKDLDIVQIRAGVNVDSQDINSNWNFNQYNIRLDDDRTLFDQGDSVNGVLFGNPAFGNCCTRSYDFEIDLVSPFIDLTGEWENLSWDVSYRHNSYEVDGSFAEVAVQAPQDINGDGTIGQNEQAVNTIGTPSLANYDVDFDAWSVGLNYEVMPGLAIFGNVAEGGSLSSPDRITGNLLPNGTVVDEAAFSRVEQWEVGVKYRNGPLSLFVTYFSADTTEAAEFEVTTQNVLENSFEADGVEIEGSYEFANGLGIRANATFQDAEIVASNDPSVIGNTPRRQADYIFNVSPYYEAERWSVGANIFGTDDTFVQNNNDLSFDSYTVTSLFGRFDLTENVTLAADINNLFDNEGFTEGEEGSAAAGDFVRIRPINGRTASLTLSYRF</sequence>
<dbReference type="PANTHER" id="PTHR32552:SF89">
    <property type="entry name" value="CATECHOLATE SIDEROPHORE RECEPTOR FIU"/>
    <property type="match status" value="1"/>
</dbReference>
<dbReference type="InterPro" id="IPR012910">
    <property type="entry name" value="Plug_dom"/>
</dbReference>
<evidence type="ECO:0000256" key="11">
    <source>
        <dbReference type="ARBA" id="ARBA00023237"/>
    </source>
</evidence>
<evidence type="ECO:0000313" key="18">
    <source>
        <dbReference type="Proteomes" id="UP001142610"/>
    </source>
</evidence>
<accession>A0A9X2RJD5</accession>
<evidence type="ECO:0000256" key="6">
    <source>
        <dbReference type="ARBA" id="ARBA00022729"/>
    </source>
</evidence>
<evidence type="ECO:0000256" key="1">
    <source>
        <dbReference type="ARBA" id="ARBA00004571"/>
    </source>
</evidence>
<keyword evidence="11 12" id="KW-0998">Cell outer membrane</keyword>
<evidence type="ECO:0000313" key="17">
    <source>
        <dbReference type="EMBL" id="MCQ8184622.1"/>
    </source>
</evidence>
<evidence type="ECO:0000256" key="9">
    <source>
        <dbReference type="ARBA" id="ARBA00023077"/>
    </source>
</evidence>
<evidence type="ECO:0000256" key="13">
    <source>
        <dbReference type="RuleBase" id="RU003357"/>
    </source>
</evidence>
<dbReference type="Pfam" id="PF07715">
    <property type="entry name" value="Plug"/>
    <property type="match status" value="1"/>
</dbReference>
<keyword evidence="4" id="KW-0410">Iron transport</keyword>
<name>A0A9X2RJD5_9PROT</name>
<evidence type="ECO:0000256" key="12">
    <source>
        <dbReference type="PROSITE-ProRule" id="PRU01360"/>
    </source>
</evidence>
<evidence type="ECO:0000256" key="2">
    <source>
        <dbReference type="ARBA" id="ARBA00022448"/>
    </source>
</evidence>
<evidence type="ECO:0000256" key="7">
    <source>
        <dbReference type="ARBA" id="ARBA00023004"/>
    </source>
</evidence>
<dbReference type="PANTHER" id="PTHR32552">
    <property type="entry name" value="FERRICHROME IRON RECEPTOR-RELATED"/>
    <property type="match status" value="1"/>
</dbReference>
<dbReference type="Pfam" id="PF00593">
    <property type="entry name" value="TonB_dep_Rec_b-barrel"/>
    <property type="match status" value="1"/>
</dbReference>
<keyword evidence="5 12" id="KW-0812">Transmembrane</keyword>
<reference evidence="17" key="1">
    <citation type="submission" date="2022-07" db="EMBL/GenBank/DDBJ databases">
        <title>Parvularcula maris sp. nov., an algicidal bacterium isolated from seawater.</title>
        <authorList>
            <person name="Li F."/>
        </authorList>
    </citation>
    <scope>NUCLEOTIDE SEQUENCE</scope>
    <source>
        <strain evidence="17">BGMRC 0090</strain>
    </source>
</reference>
<comment type="subcellular location">
    <subcellularLocation>
        <location evidence="1 12">Cell outer membrane</location>
        <topology evidence="1 12">Multi-pass membrane protein</topology>
    </subcellularLocation>
</comment>
<dbReference type="PROSITE" id="PS52016">
    <property type="entry name" value="TONB_DEPENDENT_REC_3"/>
    <property type="match status" value="1"/>
</dbReference>
<comment type="similarity">
    <text evidence="12 13">Belongs to the TonB-dependent receptor family.</text>
</comment>
<evidence type="ECO:0000256" key="14">
    <source>
        <dbReference type="SAM" id="SignalP"/>
    </source>
</evidence>
<protein>
    <submittedName>
        <fullName evidence="17">TonB-dependent receptor</fullName>
    </submittedName>
</protein>
<keyword evidence="17" id="KW-0675">Receptor</keyword>
<evidence type="ECO:0000259" key="16">
    <source>
        <dbReference type="Pfam" id="PF07715"/>
    </source>
</evidence>
<keyword evidence="6 14" id="KW-0732">Signal</keyword>
<dbReference type="EMBL" id="JANIBC010000002">
    <property type="protein sequence ID" value="MCQ8184622.1"/>
    <property type="molecule type" value="Genomic_DNA"/>
</dbReference>
<keyword evidence="9 13" id="KW-0798">TonB box</keyword>
<keyword evidence="8" id="KW-0406">Ion transport</keyword>
<keyword evidence="2 12" id="KW-0813">Transport</keyword>
<dbReference type="AlphaFoldDB" id="A0A9X2RJD5"/>
<evidence type="ECO:0000259" key="15">
    <source>
        <dbReference type="Pfam" id="PF00593"/>
    </source>
</evidence>
<gene>
    <name evidence="17" type="ORF">NOG11_04405</name>
</gene>
<proteinExistence type="inferred from homology"/>
<dbReference type="SUPFAM" id="SSF56935">
    <property type="entry name" value="Porins"/>
    <property type="match status" value="1"/>
</dbReference>
<feature type="domain" description="TonB-dependent receptor-like beta-barrel" evidence="15">
    <location>
        <begin position="277"/>
        <end position="719"/>
    </location>
</feature>
<dbReference type="InterPro" id="IPR036942">
    <property type="entry name" value="Beta-barrel_TonB_sf"/>
</dbReference>
<feature type="chain" id="PRO_5040970942" evidence="14">
    <location>
        <begin position="23"/>
        <end position="757"/>
    </location>
</feature>
<feature type="domain" description="TonB-dependent receptor plug" evidence="16">
    <location>
        <begin position="48"/>
        <end position="160"/>
    </location>
</feature>
<organism evidence="17 18">
    <name type="scientific">Parvularcula maris</name>
    <dbReference type="NCBI Taxonomy" id="2965077"/>
    <lineage>
        <taxon>Bacteria</taxon>
        <taxon>Pseudomonadati</taxon>
        <taxon>Pseudomonadota</taxon>
        <taxon>Alphaproteobacteria</taxon>
        <taxon>Parvularculales</taxon>
        <taxon>Parvularculaceae</taxon>
        <taxon>Parvularcula</taxon>
    </lineage>
</organism>
<evidence type="ECO:0000256" key="4">
    <source>
        <dbReference type="ARBA" id="ARBA00022496"/>
    </source>
</evidence>
<dbReference type="Gene3D" id="2.40.170.20">
    <property type="entry name" value="TonB-dependent receptor, beta-barrel domain"/>
    <property type="match status" value="1"/>
</dbReference>
<dbReference type="InterPro" id="IPR039426">
    <property type="entry name" value="TonB-dep_rcpt-like"/>
</dbReference>
<feature type="signal peptide" evidence="14">
    <location>
        <begin position="1"/>
        <end position="22"/>
    </location>
</feature>
<dbReference type="GO" id="GO:0015344">
    <property type="term" value="F:siderophore uptake transmembrane transporter activity"/>
    <property type="evidence" value="ECO:0007669"/>
    <property type="project" value="TreeGrafter"/>
</dbReference>
<evidence type="ECO:0000256" key="3">
    <source>
        <dbReference type="ARBA" id="ARBA00022452"/>
    </source>
</evidence>
<evidence type="ECO:0000256" key="8">
    <source>
        <dbReference type="ARBA" id="ARBA00023065"/>
    </source>
</evidence>
<dbReference type="Proteomes" id="UP001142610">
    <property type="component" value="Unassembled WGS sequence"/>
</dbReference>
<keyword evidence="18" id="KW-1185">Reference proteome</keyword>
<dbReference type="RefSeq" id="WP_256618471.1">
    <property type="nucleotide sequence ID" value="NZ_JANIBC010000002.1"/>
</dbReference>
<keyword evidence="10 12" id="KW-0472">Membrane</keyword>
<dbReference type="InterPro" id="IPR037066">
    <property type="entry name" value="Plug_dom_sf"/>
</dbReference>
<dbReference type="InterPro" id="IPR000531">
    <property type="entry name" value="Beta-barrel_TonB"/>
</dbReference>
<dbReference type="Gene3D" id="2.170.130.10">
    <property type="entry name" value="TonB-dependent receptor, plug domain"/>
    <property type="match status" value="1"/>
</dbReference>
<keyword evidence="3 12" id="KW-1134">Transmembrane beta strand</keyword>
<dbReference type="GO" id="GO:0009279">
    <property type="term" value="C:cell outer membrane"/>
    <property type="evidence" value="ECO:0007669"/>
    <property type="project" value="UniProtKB-SubCell"/>
</dbReference>
<keyword evidence="7" id="KW-0408">Iron</keyword>
<evidence type="ECO:0000256" key="10">
    <source>
        <dbReference type="ARBA" id="ARBA00023136"/>
    </source>
</evidence>
<comment type="caution">
    <text evidence="17">The sequence shown here is derived from an EMBL/GenBank/DDBJ whole genome shotgun (WGS) entry which is preliminary data.</text>
</comment>
<evidence type="ECO:0000256" key="5">
    <source>
        <dbReference type="ARBA" id="ARBA00022692"/>
    </source>
</evidence>